<dbReference type="HOGENOM" id="CLU_3032193_0_0_1"/>
<dbReference type="EMBL" id="KB822706">
    <property type="protein sequence ID" value="ETI22640.1"/>
    <property type="molecule type" value="Genomic_DNA"/>
</dbReference>
<sequence>MTMPPPSRPTSSLSSMPVICPMFRTATTPSAVQSNCLIVNARYHMLPSRTYGPMD</sequence>
<dbReference type="GeneID" id="19985209"/>
<organism evidence="1 2">
    <name type="scientific">Cladophialophora carrionii CBS 160.54</name>
    <dbReference type="NCBI Taxonomy" id="1279043"/>
    <lineage>
        <taxon>Eukaryota</taxon>
        <taxon>Fungi</taxon>
        <taxon>Dikarya</taxon>
        <taxon>Ascomycota</taxon>
        <taxon>Pezizomycotina</taxon>
        <taxon>Eurotiomycetes</taxon>
        <taxon>Chaetothyriomycetidae</taxon>
        <taxon>Chaetothyriales</taxon>
        <taxon>Herpotrichiellaceae</taxon>
        <taxon>Cladophialophora</taxon>
    </lineage>
</organism>
<dbReference type="AlphaFoldDB" id="V9D6Y7"/>
<dbReference type="RefSeq" id="XP_008729257.1">
    <property type="nucleotide sequence ID" value="XM_008731035.1"/>
</dbReference>
<dbReference type="Proteomes" id="UP000030678">
    <property type="component" value="Unassembled WGS sequence"/>
</dbReference>
<dbReference type="VEuPathDB" id="FungiDB:G647_06716"/>
<protein>
    <submittedName>
        <fullName evidence="1">Uncharacterized protein</fullName>
    </submittedName>
</protein>
<gene>
    <name evidence="1" type="ORF">G647_06716</name>
</gene>
<evidence type="ECO:0000313" key="2">
    <source>
        <dbReference type="Proteomes" id="UP000030678"/>
    </source>
</evidence>
<proteinExistence type="predicted"/>
<evidence type="ECO:0000313" key="1">
    <source>
        <dbReference type="EMBL" id="ETI22640.1"/>
    </source>
</evidence>
<reference evidence="1 2" key="1">
    <citation type="submission" date="2013-03" db="EMBL/GenBank/DDBJ databases">
        <title>The Genome Sequence of Cladophialophora carrionii CBS 160.54.</title>
        <authorList>
            <consortium name="The Broad Institute Genomics Platform"/>
            <person name="Cuomo C."/>
            <person name="de Hoog S."/>
            <person name="Gorbushina A."/>
            <person name="Walker B."/>
            <person name="Young S.K."/>
            <person name="Zeng Q."/>
            <person name="Gargeya S."/>
            <person name="Fitzgerald M."/>
            <person name="Haas B."/>
            <person name="Abouelleil A."/>
            <person name="Allen A.W."/>
            <person name="Alvarado L."/>
            <person name="Arachchi H.M."/>
            <person name="Berlin A.M."/>
            <person name="Chapman S.B."/>
            <person name="Gainer-Dewar J."/>
            <person name="Goldberg J."/>
            <person name="Griggs A."/>
            <person name="Gujja S."/>
            <person name="Hansen M."/>
            <person name="Howarth C."/>
            <person name="Imamovic A."/>
            <person name="Ireland A."/>
            <person name="Larimer J."/>
            <person name="McCowan C."/>
            <person name="Murphy C."/>
            <person name="Pearson M."/>
            <person name="Poon T.W."/>
            <person name="Priest M."/>
            <person name="Roberts A."/>
            <person name="Saif S."/>
            <person name="Shea T."/>
            <person name="Sisk P."/>
            <person name="Sykes S."/>
            <person name="Wortman J."/>
            <person name="Nusbaum C."/>
            <person name="Birren B."/>
        </authorList>
    </citation>
    <scope>NUCLEOTIDE SEQUENCE [LARGE SCALE GENOMIC DNA]</scope>
    <source>
        <strain evidence="1 2">CBS 160.54</strain>
    </source>
</reference>
<accession>V9D6Y7</accession>
<name>V9D6Y7_9EURO</name>